<evidence type="ECO:0000313" key="2">
    <source>
        <dbReference type="EMBL" id="TQV76298.1"/>
    </source>
</evidence>
<feature type="chain" id="PRO_5021716822" description="ABC transporter substrate-binding protein" evidence="1">
    <location>
        <begin position="27"/>
        <end position="331"/>
    </location>
</feature>
<dbReference type="Gene3D" id="3.40.50.2300">
    <property type="match status" value="2"/>
</dbReference>
<comment type="caution">
    <text evidence="2">The sequence shown here is derived from an EMBL/GenBank/DDBJ whole genome shotgun (WGS) entry which is preliminary data.</text>
</comment>
<dbReference type="EMBL" id="VHSH01000008">
    <property type="protein sequence ID" value="TQV76298.1"/>
    <property type="molecule type" value="Genomic_DNA"/>
</dbReference>
<dbReference type="RefSeq" id="WP_142898561.1">
    <property type="nucleotide sequence ID" value="NZ_ML660059.1"/>
</dbReference>
<sequence>MQQLKGCFTAGVAVVGFLAIASIADASVGRDAKCLFVSSYHQGYAWSDGVERGLRAALEGRCDLRQFDMDTKRLKSEAEKQRKALEAKALIESWDPDIVITADDNAAKYLIQRYYRDAEMPFVFSGVNWTVEAYGFPYSNVTGMIEIAPIEPMFDRAEEVSPGIRRAFYIGADTLTEEKNLKRFQEATKRRGIKLEFALAGTMKDWMAAYREAQAHDLIIMGSNAGINDWDVEQVRSFVGTTAKRLSVTNHYWMMPYTMVGITKVAEEHGEWAGQTALRILGGMTPGEIPIVANSRRDIWINPEVLSAADISLPRGLMRKAKRVTGFASKS</sequence>
<protein>
    <recommendedName>
        <fullName evidence="4">ABC transporter substrate-binding protein</fullName>
    </recommendedName>
</protein>
<gene>
    <name evidence="2" type="ORF">FKG95_21960</name>
</gene>
<accession>A0A545TGH5</accession>
<reference evidence="2 3" key="1">
    <citation type="submission" date="2019-06" db="EMBL/GenBank/DDBJ databases">
        <title>Whole genome sequence for Rhodospirillaceae sp. R148.</title>
        <authorList>
            <person name="Wang G."/>
        </authorList>
    </citation>
    <scope>NUCLEOTIDE SEQUENCE [LARGE SCALE GENOMIC DNA]</scope>
    <source>
        <strain evidence="2 3">R148</strain>
    </source>
</reference>
<name>A0A545TGH5_9PROT</name>
<evidence type="ECO:0000313" key="3">
    <source>
        <dbReference type="Proteomes" id="UP000315252"/>
    </source>
</evidence>
<evidence type="ECO:0000256" key="1">
    <source>
        <dbReference type="SAM" id="SignalP"/>
    </source>
</evidence>
<proteinExistence type="predicted"/>
<dbReference type="Proteomes" id="UP000315252">
    <property type="component" value="Unassembled WGS sequence"/>
</dbReference>
<keyword evidence="3" id="KW-1185">Reference proteome</keyword>
<keyword evidence="1" id="KW-0732">Signal</keyword>
<organism evidence="2 3">
    <name type="scientific">Denitrobaculum tricleocarpae</name>
    <dbReference type="NCBI Taxonomy" id="2591009"/>
    <lineage>
        <taxon>Bacteria</taxon>
        <taxon>Pseudomonadati</taxon>
        <taxon>Pseudomonadota</taxon>
        <taxon>Alphaproteobacteria</taxon>
        <taxon>Rhodospirillales</taxon>
        <taxon>Rhodospirillaceae</taxon>
        <taxon>Denitrobaculum</taxon>
    </lineage>
</organism>
<dbReference type="Pfam" id="PF04392">
    <property type="entry name" value="ABC_sub_bind"/>
    <property type="match status" value="1"/>
</dbReference>
<feature type="signal peptide" evidence="1">
    <location>
        <begin position="1"/>
        <end position="26"/>
    </location>
</feature>
<dbReference type="InterPro" id="IPR007487">
    <property type="entry name" value="ABC_transpt-TYRBP-like"/>
</dbReference>
<dbReference type="AlphaFoldDB" id="A0A545TGH5"/>
<dbReference type="PANTHER" id="PTHR35271:SF1">
    <property type="entry name" value="ABC TRANSPORTER, SUBSTRATE-BINDING LIPOPROTEIN"/>
    <property type="match status" value="1"/>
</dbReference>
<dbReference type="OrthoDB" id="9776955at2"/>
<evidence type="ECO:0008006" key="4">
    <source>
        <dbReference type="Google" id="ProtNLM"/>
    </source>
</evidence>
<dbReference type="PANTHER" id="PTHR35271">
    <property type="entry name" value="ABC TRANSPORTER, SUBSTRATE-BINDING LIPOPROTEIN-RELATED"/>
    <property type="match status" value="1"/>
</dbReference>